<evidence type="ECO:0000256" key="8">
    <source>
        <dbReference type="ARBA" id="ARBA00022741"/>
    </source>
</evidence>
<dbReference type="SMART" id="SM00387">
    <property type="entry name" value="HATPase_c"/>
    <property type="match status" value="1"/>
</dbReference>
<dbReference type="GO" id="GO:0005886">
    <property type="term" value="C:plasma membrane"/>
    <property type="evidence" value="ECO:0007669"/>
    <property type="project" value="UniProtKB-SubCell"/>
</dbReference>
<dbReference type="SUPFAM" id="SSF47384">
    <property type="entry name" value="Homodimeric domain of signal transducing histidine kinase"/>
    <property type="match status" value="1"/>
</dbReference>
<dbReference type="FunFam" id="1.10.287.130:FF:000001">
    <property type="entry name" value="Two-component sensor histidine kinase"/>
    <property type="match status" value="1"/>
</dbReference>
<dbReference type="CDD" id="cd00075">
    <property type="entry name" value="HATPase"/>
    <property type="match status" value="1"/>
</dbReference>
<protein>
    <recommendedName>
        <fullName evidence="3">histidine kinase</fullName>
        <ecNumber evidence="3">2.7.13.3</ecNumber>
    </recommendedName>
</protein>
<accession>A0A1H3K7Z0</accession>
<evidence type="ECO:0000256" key="3">
    <source>
        <dbReference type="ARBA" id="ARBA00012438"/>
    </source>
</evidence>
<evidence type="ECO:0000256" key="14">
    <source>
        <dbReference type="SAM" id="Phobius"/>
    </source>
</evidence>
<evidence type="ECO:0000256" key="1">
    <source>
        <dbReference type="ARBA" id="ARBA00000085"/>
    </source>
</evidence>
<evidence type="ECO:0000313" key="18">
    <source>
        <dbReference type="Proteomes" id="UP000183918"/>
    </source>
</evidence>
<dbReference type="STRING" id="1122142.SAMN02910414_01653"/>
<proteinExistence type="predicted"/>
<dbReference type="OrthoDB" id="9813151at2"/>
<comment type="subcellular location">
    <subcellularLocation>
        <location evidence="2">Cell membrane</location>
        <topology evidence="2">Multi-pass membrane protein</topology>
    </subcellularLocation>
</comment>
<evidence type="ECO:0000256" key="12">
    <source>
        <dbReference type="ARBA" id="ARBA00023012"/>
    </source>
</evidence>
<dbReference type="InterPro" id="IPR050398">
    <property type="entry name" value="HssS/ArlS-like"/>
</dbReference>
<organism evidence="17 18">
    <name type="scientific">Lachnobacterium bovis DSM 14045</name>
    <dbReference type="NCBI Taxonomy" id="1122142"/>
    <lineage>
        <taxon>Bacteria</taxon>
        <taxon>Bacillati</taxon>
        <taxon>Bacillota</taxon>
        <taxon>Clostridia</taxon>
        <taxon>Lachnospirales</taxon>
        <taxon>Lachnospiraceae</taxon>
        <taxon>Lachnobacterium</taxon>
    </lineage>
</organism>
<feature type="transmembrane region" description="Helical" evidence="14">
    <location>
        <begin position="171"/>
        <end position="193"/>
    </location>
</feature>
<gene>
    <name evidence="17" type="ORF">SAMN02910414_01653</name>
</gene>
<feature type="domain" description="HAMP" evidence="16">
    <location>
        <begin position="212"/>
        <end position="247"/>
    </location>
</feature>
<evidence type="ECO:0000256" key="2">
    <source>
        <dbReference type="ARBA" id="ARBA00004651"/>
    </source>
</evidence>
<keyword evidence="9 17" id="KW-0418">Kinase</keyword>
<dbReference type="PANTHER" id="PTHR45528">
    <property type="entry name" value="SENSOR HISTIDINE KINASE CPXA"/>
    <property type="match status" value="1"/>
</dbReference>
<dbReference type="PRINTS" id="PR00344">
    <property type="entry name" value="BCTRLSENSOR"/>
</dbReference>
<dbReference type="EC" id="2.7.13.3" evidence="3"/>
<dbReference type="InterPro" id="IPR003660">
    <property type="entry name" value="HAMP_dom"/>
</dbReference>
<dbReference type="Pfam" id="PF00512">
    <property type="entry name" value="HisKA"/>
    <property type="match status" value="1"/>
</dbReference>
<dbReference type="PANTHER" id="PTHR45528:SF1">
    <property type="entry name" value="SENSOR HISTIDINE KINASE CPXA"/>
    <property type="match status" value="1"/>
</dbReference>
<dbReference type="CDD" id="cd00082">
    <property type="entry name" value="HisKA"/>
    <property type="match status" value="1"/>
</dbReference>
<dbReference type="SMART" id="SM00388">
    <property type="entry name" value="HisKA"/>
    <property type="match status" value="1"/>
</dbReference>
<keyword evidence="7 14" id="KW-0812">Transmembrane</keyword>
<dbReference type="PROSITE" id="PS50885">
    <property type="entry name" value="HAMP"/>
    <property type="match status" value="1"/>
</dbReference>
<dbReference type="InterPro" id="IPR003594">
    <property type="entry name" value="HATPase_dom"/>
</dbReference>
<keyword evidence="10" id="KW-0067">ATP-binding</keyword>
<dbReference type="PROSITE" id="PS50109">
    <property type="entry name" value="HIS_KIN"/>
    <property type="match status" value="1"/>
</dbReference>
<keyword evidence="6" id="KW-0808">Transferase</keyword>
<evidence type="ECO:0000256" key="5">
    <source>
        <dbReference type="ARBA" id="ARBA00022553"/>
    </source>
</evidence>
<sequence>MKFTIYKKITLINIVFTLIAVIFLCTFTQMHTTIIGKNQATSRLADLSNLIYKDYAKDFFENKISKKEAELHTKNYSQSLNVEIWLLDKNGKKITHLPTDTTKDCKLNTNIFYDEKNKINSEYPAIYGDCDGKMPDNTLSFCKMVTKSKKTQGYIIISLNESFIADSVDSYMLTIFQSTLILIIILWMILLFVKLTLYRRFCEIMKTVYSYSQGDFSKKINHQYNDELGYLSNTLDYMANELDTLEDEERIFVSNVSHDFRSPLTSIKGYVEAIMDGTIPVEIQDQYLQIILDETNRLSKLTESLLDLNQFGKNGAKLNISTFDINEVILATTRVFGVSLKKKNLSIKTKLEPGALFVEADIDKIQQVIYNLVDNAIKFSFENNSIDFETYVKHGKVFVSIKDHGIGISSENQKKIWDRFYKIDASRGKNKMGAGLGLSIVKAIISAHSENINVISTPGAGTEFIFTLTKSE</sequence>
<dbReference type="AlphaFoldDB" id="A0A1H3K7Z0"/>
<dbReference type="InterPro" id="IPR004358">
    <property type="entry name" value="Sig_transdc_His_kin-like_C"/>
</dbReference>
<dbReference type="GO" id="GO:0005524">
    <property type="term" value="F:ATP binding"/>
    <property type="evidence" value="ECO:0007669"/>
    <property type="project" value="UniProtKB-KW"/>
</dbReference>
<keyword evidence="12" id="KW-0902">Two-component regulatory system</keyword>
<dbReference type="FunFam" id="3.30.565.10:FF:000006">
    <property type="entry name" value="Sensor histidine kinase WalK"/>
    <property type="match status" value="1"/>
</dbReference>
<evidence type="ECO:0000256" key="10">
    <source>
        <dbReference type="ARBA" id="ARBA00022840"/>
    </source>
</evidence>
<keyword evidence="4" id="KW-1003">Cell membrane</keyword>
<keyword evidence="11 14" id="KW-1133">Transmembrane helix</keyword>
<keyword evidence="8" id="KW-0547">Nucleotide-binding</keyword>
<dbReference type="SUPFAM" id="SSF158472">
    <property type="entry name" value="HAMP domain-like"/>
    <property type="match status" value="1"/>
</dbReference>
<dbReference type="Proteomes" id="UP000183918">
    <property type="component" value="Unassembled WGS sequence"/>
</dbReference>
<feature type="domain" description="Histidine kinase" evidence="15">
    <location>
        <begin position="255"/>
        <end position="472"/>
    </location>
</feature>
<evidence type="ECO:0000256" key="13">
    <source>
        <dbReference type="ARBA" id="ARBA00023136"/>
    </source>
</evidence>
<dbReference type="InterPro" id="IPR036097">
    <property type="entry name" value="HisK_dim/P_sf"/>
</dbReference>
<dbReference type="Gene3D" id="3.30.565.10">
    <property type="entry name" value="Histidine kinase-like ATPase, C-terminal domain"/>
    <property type="match status" value="1"/>
</dbReference>
<dbReference type="Gene3D" id="6.10.340.10">
    <property type="match status" value="1"/>
</dbReference>
<evidence type="ECO:0000256" key="9">
    <source>
        <dbReference type="ARBA" id="ARBA00022777"/>
    </source>
</evidence>
<evidence type="ECO:0000256" key="7">
    <source>
        <dbReference type="ARBA" id="ARBA00022692"/>
    </source>
</evidence>
<dbReference type="EMBL" id="FNPG01000019">
    <property type="protein sequence ID" value="SDY48306.1"/>
    <property type="molecule type" value="Genomic_DNA"/>
</dbReference>
<evidence type="ECO:0000256" key="11">
    <source>
        <dbReference type="ARBA" id="ARBA00022989"/>
    </source>
</evidence>
<keyword evidence="5" id="KW-0597">Phosphoprotein</keyword>
<evidence type="ECO:0000256" key="6">
    <source>
        <dbReference type="ARBA" id="ARBA00022679"/>
    </source>
</evidence>
<keyword evidence="13 14" id="KW-0472">Membrane</keyword>
<dbReference type="InterPro" id="IPR005467">
    <property type="entry name" value="His_kinase_dom"/>
</dbReference>
<dbReference type="RefSeq" id="WP_074717958.1">
    <property type="nucleotide sequence ID" value="NZ_FNPG01000019.1"/>
</dbReference>
<dbReference type="CDD" id="cd06225">
    <property type="entry name" value="HAMP"/>
    <property type="match status" value="1"/>
</dbReference>
<dbReference type="Pfam" id="PF02518">
    <property type="entry name" value="HATPase_c"/>
    <property type="match status" value="1"/>
</dbReference>
<dbReference type="InterPro" id="IPR003661">
    <property type="entry name" value="HisK_dim/P_dom"/>
</dbReference>
<dbReference type="GO" id="GO:0000155">
    <property type="term" value="F:phosphorelay sensor kinase activity"/>
    <property type="evidence" value="ECO:0007669"/>
    <property type="project" value="InterPro"/>
</dbReference>
<feature type="transmembrane region" description="Helical" evidence="14">
    <location>
        <begin position="12"/>
        <end position="30"/>
    </location>
</feature>
<comment type="catalytic activity">
    <reaction evidence="1">
        <text>ATP + protein L-histidine = ADP + protein N-phospho-L-histidine.</text>
        <dbReference type="EC" id="2.7.13.3"/>
    </reaction>
</comment>
<evidence type="ECO:0000256" key="4">
    <source>
        <dbReference type="ARBA" id="ARBA00022475"/>
    </source>
</evidence>
<dbReference type="Gene3D" id="1.10.287.130">
    <property type="match status" value="1"/>
</dbReference>
<evidence type="ECO:0000259" key="15">
    <source>
        <dbReference type="PROSITE" id="PS50109"/>
    </source>
</evidence>
<dbReference type="InterPro" id="IPR036890">
    <property type="entry name" value="HATPase_C_sf"/>
</dbReference>
<dbReference type="SUPFAM" id="SSF55874">
    <property type="entry name" value="ATPase domain of HSP90 chaperone/DNA topoisomerase II/histidine kinase"/>
    <property type="match status" value="1"/>
</dbReference>
<keyword evidence="18" id="KW-1185">Reference proteome</keyword>
<evidence type="ECO:0000313" key="17">
    <source>
        <dbReference type="EMBL" id="SDY48306.1"/>
    </source>
</evidence>
<evidence type="ECO:0000259" key="16">
    <source>
        <dbReference type="PROSITE" id="PS50885"/>
    </source>
</evidence>
<reference evidence="17 18" key="1">
    <citation type="submission" date="2016-10" db="EMBL/GenBank/DDBJ databases">
        <authorList>
            <person name="de Groot N.N."/>
        </authorList>
    </citation>
    <scope>NUCLEOTIDE SEQUENCE [LARGE SCALE GENOMIC DNA]</scope>
    <source>
        <strain evidence="17 18">DSM 14045</strain>
    </source>
</reference>
<name>A0A1H3K7Z0_9FIRM</name>